<name>A0A447JJY9_SALET</name>
<dbReference type="EMBL" id="LR133909">
    <property type="protein sequence ID" value="VDY43351.1"/>
    <property type="molecule type" value="Genomic_DNA"/>
</dbReference>
<dbReference type="EC" id="4.2.-.-" evidence="1"/>
<dbReference type="AlphaFoldDB" id="A0A447JJY9"/>
<dbReference type="PANTHER" id="PTHR30143">
    <property type="entry name" value="ACID HYDRATASE"/>
    <property type="match status" value="1"/>
</dbReference>
<dbReference type="InterPro" id="IPR050772">
    <property type="entry name" value="Hydratase-Decarb/MhpD_sf"/>
</dbReference>
<gene>
    <name evidence="1" type="primary">hpcG_2</name>
    <name evidence="1" type="ORF">NCTC7102_03723</name>
</gene>
<organism evidence="1 2">
    <name type="scientific">Salmonella enterica subsp. enterica serovar Daytona</name>
    <dbReference type="NCBI Taxonomy" id="1962639"/>
    <lineage>
        <taxon>Bacteria</taxon>
        <taxon>Pseudomonadati</taxon>
        <taxon>Pseudomonadota</taxon>
        <taxon>Gammaproteobacteria</taxon>
        <taxon>Enterobacterales</taxon>
        <taxon>Enterobacteriaceae</taxon>
        <taxon>Salmonella</taxon>
    </lineage>
</organism>
<evidence type="ECO:0000313" key="1">
    <source>
        <dbReference type="EMBL" id="VDY43351.1"/>
    </source>
</evidence>
<dbReference type="InterPro" id="IPR036663">
    <property type="entry name" value="Fumarylacetoacetase_C_sf"/>
</dbReference>
<dbReference type="PANTHER" id="PTHR30143:SF0">
    <property type="entry name" value="2-KETO-4-PENTENOATE HYDRATASE"/>
    <property type="match status" value="1"/>
</dbReference>
<reference evidence="1 2" key="1">
    <citation type="submission" date="2018-12" db="EMBL/GenBank/DDBJ databases">
        <authorList>
            <consortium name="Pathogen Informatics"/>
        </authorList>
    </citation>
    <scope>NUCLEOTIDE SEQUENCE [LARGE SCALE GENOMIC DNA]</scope>
    <source>
        <strain evidence="1 2">NCTC7102</strain>
    </source>
</reference>
<sequence>MLDKQTHTLIAQRLNQAEKQREQIRAVSLDYPNITIEDAYAVQREWVNIKIAEGRTLKGHKIGLTSKAMQASSQISEPDYGALLDDMFFHDGGDIPTDRFIVRVLKWSWRLCWRNRCAALTARCSTSTMPRIM</sequence>
<dbReference type="SUPFAM" id="SSF56529">
    <property type="entry name" value="FAH"/>
    <property type="match status" value="1"/>
</dbReference>
<evidence type="ECO:0000313" key="2">
    <source>
        <dbReference type="Proteomes" id="UP000281393"/>
    </source>
</evidence>
<accession>A0A447JJY9</accession>
<dbReference type="GO" id="GO:0005737">
    <property type="term" value="C:cytoplasm"/>
    <property type="evidence" value="ECO:0007669"/>
    <property type="project" value="TreeGrafter"/>
</dbReference>
<dbReference type="Gene3D" id="3.90.850.10">
    <property type="entry name" value="Fumarylacetoacetase-like, C-terminal domain"/>
    <property type="match status" value="1"/>
</dbReference>
<proteinExistence type="predicted"/>
<keyword evidence="1" id="KW-0456">Lyase</keyword>
<dbReference type="Proteomes" id="UP000281393">
    <property type="component" value="Chromosome"/>
</dbReference>
<dbReference type="GO" id="GO:0008684">
    <property type="term" value="F:2-oxopent-4-enoate hydratase activity"/>
    <property type="evidence" value="ECO:0007669"/>
    <property type="project" value="TreeGrafter"/>
</dbReference>
<protein>
    <submittedName>
        <fullName evidence="1">2-oxo-hepta-3-ene-1,7-dioic acid hydratase</fullName>
        <ecNumber evidence="1">4.2.-.-</ecNumber>
    </submittedName>
</protein>